<evidence type="ECO:0000313" key="2">
    <source>
        <dbReference type="Proteomes" id="UP000030661"/>
    </source>
</evidence>
<dbReference type="EMBL" id="DF820477">
    <property type="protein sequence ID" value="GAK61169.1"/>
    <property type="molecule type" value="Genomic_DNA"/>
</dbReference>
<proteinExistence type="predicted"/>
<accession>A0A081C9B4</accession>
<dbReference type="Proteomes" id="UP000030661">
    <property type="component" value="Unassembled WGS sequence"/>
</dbReference>
<sequence length="65" mass="7984">MLKTRALLYYRKAGKLYDRLFDSRQQGDYQDLFRFDLKGVSSWYDKARQFVEKTEQLVQEELRIE</sequence>
<protein>
    <recommendedName>
        <fullName evidence="3">HEPN domain-containing protein</fullName>
    </recommendedName>
</protein>
<name>A0A081C9B4_VECG1</name>
<evidence type="ECO:0008006" key="3">
    <source>
        <dbReference type="Google" id="ProtNLM"/>
    </source>
</evidence>
<keyword evidence="2" id="KW-1185">Reference proteome</keyword>
<dbReference type="AlphaFoldDB" id="A0A081C9B4"/>
<dbReference type="Gene3D" id="1.20.120.330">
    <property type="entry name" value="Nucleotidyltransferases domain 2"/>
    <property type="match status" value="1"/>
</dbReference>
<organism evidence="1">
    <name type="scientific">Vecturithrix granuli</name>
    <dbReference type="NCBI Taxonomy" id="1499967"/>
    <lineage>
        <taxon>Bacteria</taxon>
        <taxon>Candidatus Moduliflexota</taxon>
        <taxon>Candidatus Vecturitrichia</taxon>
        <taxon>Candidatus Vecturitrichales</taxon>
        <taxon>Candidatus Vecturitrichaceae</taxon>
        <taxon>Candidatus Vecturithrix</taxon>
    </lineage>
</organism>
<gene>
    <name evidence="1" type="ORF">U27_01068</name>
</gene>
<dbReference type="STRING" id="1499967.U27_01068"/>
<dbReference type="HOGENOM" id="CLU_2840894_0_0_0"/>
<evidence type="ECO:0000313" key="1">
    <source>
        <dbReference type="EMBL" id="GAK61169.1"/>
    </source>
</evidence>
<reference evidence="1" key="1">
    <citation type="journal article" date="2015" name="PeerJ">
        <title>First genomic representation of candidate bacterial phylum KSB3 points to enhanced environmental sensing as a trigger of wastewater bulking.</title>
        <authorList>
            <person name="Sekiguchi Y."/>
            <person name="Ohashi A."/>
            <person name="Parks D.H."/>
            <person name="Yamauchi T."/>
            <person name="Tyson G.W."/>
            <person name="Hugenholtz P."/>
        </authorList>
    </citation>
    <scope>NUCLEOTIDE SEQUENCE [LARGE SCALE GENOMIC DNA]</scope>
</reference>